<accession>A0AAE8AZ63</accession>
<proteinExistence type="predicted"/>
<comment type="caution">
    <text evidence="1">The sequence shown here is derived from an EMBL/GenBank/DDBJ whole genome shotgun (WGS) entry which is preliminary data.</text>
</comment>
<dbReference type="EMBL" id="QRQU01000001">
    <property type="protein sequence ID" value="RHN27037.1"/>
    <property type="molecule type" value="Genomic_DNA"/>
</dbReference>
<evidence type="ECO:0000313" key="1">
    <source>
        <dbReference type="EMBL" id="RHN27037.1"/>
    </source>
</evidence>
<name>A0AAE8AZ63_STRPA</name>
<sequence length="89" mass="10166">MTITKFKIKQFRNIKVKKIDSELGQKVQASGSKLEKIDDAVVDWHLPSLFKPQRLPDQLCGGGKMNFLTCLKFFPTPFLIGKIIYVLIL</sequence>
<evidence type="ECO:0000313" key="2">
    <source>
        <dbReference type="Proteomes" id="UP000285725"/>
    </source>
</evidence>
<dbReference type="Proteomes" id="UP000285725">
    <property type="component" value="Unassembled WGS sequence"/>
</dbReference>
<dbReference type="AlphaFoldDB" id="A0AAE8AZ63"/>
<protein>
    <submittedName>
        <fullName evidence="1">Uncharacterized protein</fullName>
    </submittedName>
</protein>
<gene>
    <name evidence="1" type="ORF">DWZ19_00835</name>
</gene>
<organism evidence="1 2">
    <name type="scientific">Streptococcus parasanguinis</name>
    <dbReference type="NCBI Taxonomy" id="1318"/>
    <lineage>
        <taxon>Bacteria</taxon>
        <taxon>Bacillati</taxon>
        <taxon>Bacillota</taxon>
        <taxon>Bacilli</taxon>
        <taxon>Lactobacillales</taxon>
        <taxon>Streptococcaceae</taxon>
        <taxon>Streptococcus</taxon>
    </lineage>
</organism>
<reference evidence="1 2" key="1">
    <citation type="submission" date="2018-08" db="EMBL/GenBank/DDBJ databases">
        <title>A genome reference for cultivated species of the human gut microbiota.</title>
        <authorList>
            <person name="Zou Y."/>
            <person name="Xue W."/>
            <person name="Luo G."/>
        </authorList>
    </citation>
    <scope>NUCLEOTIDE SEQUENCE [LARGE SCALE GENOMIC DNA]</scope>
    <source>
        <strain evidence="1 2">AF30-12BH</strain>
    </source>
</reference>